<protein>
    <submittedName>
        <fullName evidence="4">GCN5 family acetyltransferase</fullName>
    </submittedName>
</protein>
<name>A0A1U7JIX9_9HYPH</name>
<reference evidence="4 5" key="1">
    <citation type="submission" date="2016-03" db="EMBL/GenBank/DDBJ databases">
        <title>Genome sequence of Nesiotobacter sp. nov., a moderately halophilic alphaproteobacterium isolated from the Yellow Sea, China.</title>
        <authorList>
            <person name="Zhang G."/>
            <person name="Zhang R."/>
        </authorList>
    </citation>
    <scope>NUCLEOTIDE SEQUENCE [LARGE SCALE GENOMIC DNA]</scope>
    <source>
        <strain evidence="4 5">WB1-6</strain>
    </source>
</reference>
<dbReference type="CDD" id="cd04301">
    <property type="entry name" value="NAT_SF"/>
    <property type="match status" value="1"/>
</dbReference>
<evidence type="ECO:0000256" key="1">
    <source>
        <dbReference type="ARBA" id="ARBA00022679"/>
    </source>
</evidence>
<dbReference type="InterPro" id="IPR051016">
    <property type="entry name" value="Diverse_Substrate_AcTransf"/>
</dbReference>
<dbReference type="EMBL" id="LVVZ01000014">
    <property type="protein sequence ID" value="OKL44642.1"/>
    <property type="molecule type" value="Genomic_DNA"/>
</dbReference>
<dbReference type="STRING" id="197461.A3843_09750"/>
<gene>
    <name evidence="4" type="ORF">A3843_09750</name>
</gene>
<accession>A0A1U7JIX9</accession>
<sequence length="155" mass="17035">MSAETIRTLVHDDAPALAPLIAENAQALRRGAPRRPDEVYAERLLTAGGAEFLGAFCSDELVGFALFYDLPDLISGRRIGQLEDIYVMPSHQSQGIGRDLVAHVAGIGKIRDWSHVRWMVPAKNEVETGLYEQMGEPGDKQSYNVSVERLAEANT</sequence>
<evidence type="ECO:0000259" key="3">
    <source>
        <dbReference type="PROSITE" id="PS51186"/>
    </source>
</evidence>
<keyword evidence="2" id="KW-0012">Acyltransferase</keyword>
<dbReference type="InterPro" id="IPR016181">
    <property type="entry name" value="Acyl_CoA_acyltransferase"/>
</dbReference>
<dbReference type="InterPro" id="IPR000182">
    <property type="entry name" value="GNAT_dom"/>
</dbReference>
<dbReference type="Pfam" id="PF00583">
    <property type="entry name" value="Acetyltransf_1"/>
    <property type="match status" value="1"/>
</dbReference>
<dbReference type="AlphaFoldDB" id="A0A1U7JIX9"/>
<comment type="caution">
    <text evidence="4">The sequence shown here is derived from an EMBL/GenBank/DDBJ whole genome shotgun (WGS) entry which is preliminary data.</text>
</comment>
<dbReference type="PANTHER" id="PTHR10545:SF29">
    <property type="entry name" value="GH14572P-RELATED"/>
    <property type="match status" value="1"/>
</dbReference>
<dbReference type="PROSITE" id="PS51186">
    <property type="entry name" value="GNAT"/>
    <property type="match status" value="1"/>
</dbReference>
<evidence type="ECO:0000256" key="2">
    <source>
        <dbReference type="ARBA" id="ARBA00023315"/>
    </source>
</evidence>
<evidence type="ECO:0000313" key="4">
    <source>
        <dbReference type="EMBL" id="OKL44642.1"/>
    </source>
</evidence>
<dbReference type="GO" id="GO:0008080">
    <property type="term" value="F:N-acetyltransferase activity"/>
    <property type="evidence" value="ECO:0007669"/>
    <property type="project" value="TreeGrafter"/>
</dbReference>
<keyword evidence="5" id="KW-1185">Reference proteome</keyword>
<dbReference type="Proteomes" id="UP000185783">
    <property type="component" value="Unassembled WGS sequence"/>
</dbReference>
<feature type="domain" description="N-acetyltransferase" evidence="3">
    <location>
        <begin position="4"/>
        <end position="152"/>
    </location>
</feature>
<dbReference type="PANTHER" id="PTHR10545">
    <property type="entry name" value="DIAMINE N-ACETYLTRANSFERASE"/>
    <property type="match status" value="1"/>
</dbReference>
<dbReference type="SUPFAM" id="SSF55729">
    <property type="entry name" value="Acyl-CoA N-acyltransferases (Nat)"/>
    <property type="match status" value="1"/>
</dbReference>
<organism evidence="4 5">
    <name type="scientific">Pseudovibrio exalbescens</name>
    <dbReference type="NCBI Taxonomy" id="197461"/>
    <lineage>
        <taxon>Bacteria</taxon>
        <taxon>Pseudomonadati</taxon>
        <taxon>Pseudomonadota</taxon>
        <taxon>Alphaproteobacteria</taxon>
        <taxon>Hyphomicrobiales</taxon>
        <taxon>Stappiaceae</taxon>
        <taxon>Pseudovibrio</taxon>
    </lineage>
</organism>
<dbReference type="Gene3D" id="3.40.630.30">
    <property type="match status" value="1"/>
</dbReference>
<keyword evidence="1 4" id="KW-0808">Transferase</keyword>
<evidence type="ECO:0000313" key="5">
    <source>
        <dbReference type="Proteomes" id="UP000185783"/>
    </source>
</evidence>
<proteinExistence type="predicted"/>
<dbReference type="RefSeq" id="WP_028480345.1">
    <property type="nucleotide sequence ID" value="NZ_LVVZ01000014.1"/>
</dbReference>